<reference evidence="2" key="1">
    <citation type="journal article" date="2019" name="Int. J. Syst. Evol. Microbiol.">
        <title>The Global Catalogue of Microorganisms (GCM) 10K type strain sequencing project: providing services to taxonomists for standard genome sequencing and annotation.</title>
        <authorList>
            <consortium name="The Broad Institute Genomics Platform"/>
            <consortium name="The Broad Institute Genome Sequencing Center for Infectious Disease"/>
            <person name="Wu L."/>
            <person name="Ma J."/>
        </authorList>
    </citation>
    <scope>NUCLEOTIDE SEQUENCE [LARGE SCALE GENOMIC DNA]</scope>
    <source>
        <strain evidence="2">NBRC 101365</strain>
    </source>
</reference>
<dbReference type="SUPFAM" id="SSF48452">
    <property type="entry name" value="TPR-like"/>
    <property type="match status" value="1"/>
</dbReference>
<protein>
    <recommendedName>
        <fullName evidence="3">Tetratricopeptide repeat protein</fullName>
    </recommendedName>
</protein>
<evidence type="ECO:0000313" key="2">
    <source>
        <dbReference type="Proteomes" id="UP001156882"/>
    </source>
</evidence>
<evidence type="ECO:0000313" key="1">
    <source>
        <dbReference type="EMBL" id="GLS20334.1"/>
    </source>
</evidence>
<keyword evidence="2" id="KW-1185">Reference proteome</keyword>
<gene>
    <name evidence="1" type="ORF">GCM10007874_33510</name>
</gene>
<evidence type="ECO:0008006" key="3">
    <source>
        <dbReference type="Google" id="ProtNLM"/>
    </source>
</evidence>
<dbReference type="Gene3D" id="1.25.40.10">
    <property type="entry name" value="Tetratricopeptide repeat domain"/>
    <property type="match status" value="1"/>
</dbReference>
<dbReference type="EMBL" id="BSPC01000028">
    <property type="protein sequence ID" value="GLS20334.1"/>
    <property type="molecule type" value="Genomic_DNA"/>
</dbReference>
<dbReference type="InterPro" id="IPR011990">
    <property type="entry name" value="TPR-like_helical_dom_sf"/>
</dbReference>
<dbReference type="Proteomes" id="UP001156882">
    <property type="component" value="Unassembled WGS sequence"/>
</dbReference>
<sequence>MAQEPLGIVSSPIRLDHLGYDGDQSRKHSRNLPLLLQAVRDQPGRVYYWAHLAETFAALGKGAAAIEAAKTGLVVGRRAETDKQKADTSLLFQFLARAALDKNPLAAMVLIHEGLARYPSDYALTFLKGRGLCLTGSYEDALFIFRQLLEVEVDGLVDELIAFDGRIFGEFSAHLAGVCLMKMGRQSEATAMFRAAIGMSLRSVS</sequence>
<name>A0ABQ6CJD4_9HYPH</name>
<accession>A0ABQ6CJD4</accession>
<comment type="caution">
    <text evidence="1">The sequence shown here is derived from an EMBL/GenBank/DDBJ whole genome shotgun (WGS) entry which is preliminary data.</text>
</comment>
<organism evidence="1 2">
    <name type="scientific">Labrys miyagiensis</name>
    <dbReference type="NCBI Taxonomy" id="346912"/>
    <lineage>
        <taxon>Bacteria</taxon>
        <taxon>Pseudomonadati</taxon>
        <taxon>Pseudomonadota</taxon>
        <taxon>Alphaproteobacteria</taxon>
        <taxon>Hyphomicrobiales</taxon>
        <taxon>Xanthobacteraceae</taxon>
        <taxon>Labrys</taxon>
    </lineage>
</organism>
<proteinExistence type="predicted"/>